<name>A0A3M2SSV3_9HYPO</name>
<dbReference type="GO" id="GO:0006508">
    <property type="term" value="P:proteolysis"/>
    <property type="evidence" value="ECO:0007669"/>
    <property type="project" value="InterPro"/>
</dbReference>
<dbReference type="InterPro" id="IPR011600">
    <property type="entry name" value="Pept_C14_caspase"/>
</dbReference>
<dbReference type="Proteomes" id="UP000277212">
    <property type="component" value="Unassembled WGS sequence"/>
</dbReference>
<dbReference type="PANTHER" id="PTHR48104">
    <property type="entry name" value="METACASPASE-4"/>
    <property type="match status" value="1"/>
</dbReference>
<comment type="similarity">
    <text evidence="1">Belongs to the peptidase C14B family.</text>
</comment>
<evidence type="ECO:0000259" key="3">
    <source>
        <dbReference type="Pfam" id="PF00656"/>
    </source>
</evidence>
<dbReference type="OrthoDB" id="3223806at2759"/>
<dbReference type="EMBL" id="NKUJ01000001">
    <property type="protein sequence ID" value="RMJ20262.1"/>
    <property type="molecule type" value="Genomic_DNA"/>
</dbReference>
<dbReference type="Pfam" id="PF00656">
    <property type="entry name" value="Peptidase_C14"/>
    <property type="match status" value="1"/>
</dbReference>
<evidence type="ECO:0000313" key="5">
    <source>
        <dbReference type="Proteomes" id="UP000277212"/>
    </source>
</evidence>
<dbReference type="Gene3D" id="3.40.50.1460">
    <property type="match status" value="1"/>
</dbReference>
<evidence type="ECO:0000256" key="1">
    <source>
        <dbReference type="ARBA" id="ARBA00009005"/>
    </source>
</evidence>
<sequence length="719" mass="77222">MAEASNQGRKSALLIGINKYNSSGLNDLRGCLSDVATTEAFLTKVAGISRITKLISPPASPNDTLPTRSNILSKFKTLADNAQPGDFIYIHYSGHGTRRATKFGDLKGESVNLDECLVLPIDGKLDSPRDGEPDCLPKGELDCLRDVEIAFLLKQIADKGATVTFVLDCCHAGGATRGDDDDDAVRGSDEIPDKYFVKQELIQSVDDLKDVWGLPLDNGDDGGRGGSVIQHWMTASKGINFLAACQPQQKAQEFPLRADVRKGLLTDCLDSVVNAKDGGADRLPQLSCDVVSNLVAHALKNHKWRNTSKDQDVVFGGQGDCHIFGVKIVPEPTVVVTSVEKSRSDGELKLGLTAGIAHDVSVGDIFAIYPSDRPLNNVADYTAPLATCRVTAVESFTCNAETLEGAANLEQVQVGCVAVSLRSILKDHVLQPKGVWVSAADDSAESLDSVVQKVRDYISRGSRLVELRDAGQAFFKVLVRKAGSFTISFTPNQTKAKVEVTGKPEDVLSRLEHLTVFYNLFSLATDNAEQQGPGLTVRKIGYLEKNVSPPAPRPFQLNAPSSQAAGLKGVGEDSIDILEGQSLGIEVRNTSLESMYVEILDLEPSWKVTRTYPMPRKSPILVPPNGGTHFFIKMGPSDKVPGAVQPDTFDRFVVLATLRNQGNFPETVLPKLDGGEGPVGSAGSPPVLEPDDGDAGRGGVGVAQPAWFVQKLDARVIKE</sequence>
<dbReference type="PANTHER" id="PTHR48104:SF30">
    <property type="entry name" value="METACASPASE-1"/>
    <property type="match status" value="1"/>
</dbReference>
<evidence type="ECO:0000313" key="4">
    <source>
        <dbReference type="EMBL" id="RMJ20262.1"/>
    </source>
</evidence>
<dbReference type="GO" id="GO:0004197">
    <property type="term" value="F:cysteine-type endopeptidase activity"/>
    <property type="evidence" value="ECO:0007669"/>
    <property type="project" value="InterPro"/>
</dbReference>
<comment type="caution">
    <text evidence="4">The sequence shown here is derived from an EMBL/GenBank/DDBJ whole genome shotgun (WGS) entry which is preliminary data.</text>
</comment>
<accession>A0A3M2SSV3</accession>
<feature type="domain" description="Peptidase C14 caspase" evidence="3">
    <location>
        <begin position="9"/>
        <end position="277"/>
    </location>
</feature>
<dbReference type="AlphaFoldDB" id="A0A3M2SSV3"/>
<keyword evidence="5" id="KW-1185">Reference proteome</keyword>
<dbReference type="InterPro" id="IPR050452">
    <property type="entry name" value="Metacaspase"/>
</dbReference>
<dbReference type="GO" id="GO:0005737">
    <property type="term" value="C:cytoplasm"/>
    <property type="evidence" value="ECO:0007669"/>
    <property type="project" value="TreeGrafter"/>
</dbReference>
<feature type="region of interest" description="Disordered" evidence="2">
    <location>
        <begin position="665"/>
        <end position="695"/>
    </location>
</feature>
<organism evidence="4 5">
    <name type="scientific">Fusarium kuroshium</name>
    <dbReference type="NCBI Taxonomy" id="2010991"/>
    <lineage>
        <taxon>Eukaryota</taxon>
        <taxon>Fungi</taxon>
        <taxon>Dikarya</taxon>
        <taxon>Ascomycota</taxon>
        <taxon>Pezizomycotina</taxon>
        <taxon>Sordariomycetes</taxon>
        <taxon>Hypocreomycetidae</taxon>
        <taxon>Hypocreales</taxon>
        <taxon>Nectriaceae</taxon>
        <taxon>Fusarium</taxon>
        <taxon>Fusarium solani species complex</taxon>
    </lineage>
</organism>
<gene>
    <name evidence="4" type="ORF">CDV36_000033</name>
</gene>
<reference evidence="4 5" key="1">
    <citation type="submission" date="2017-06" db="EMBL/GenBank/DDBJ databases">
        <title>Comparative genomic analysis of Ambrosia Fusariam Clade fungi.</title>
        <authorList>
            <person name="Stajich J.E."/>
            <person name="Carrillo J."/>
            <person name="Kijimoto T."/>
            <person name="Eskalen A."/>
            <person name="O'Donnell K."/>
            <person name="Kasson M."/>
        </authorList>
    </citation>
    <scope>NUCLEOTIDE SEQUENCE [LARGE SCALE GENOMIC DNA]</scope>
    <source>
        <strain evidence="4">UCR3666</strain>
    </source>
</reference>
<proteinExistence type="inferred from homology"/>
<evidence type="ECO:0000256" key="2">
    <source>
        <dbReference type="SAM" id="MobiDB-lite"/>
    </source>
</evidence>
<protein>
    <recommendedName>
        <fullName evidence="3">Peptidase C14 caspase domain-containing protein</fullName>
    </recommendedName>
</protein>